<keyword evidence="5 7" id="KW-0472">Membrane</keyword>
<comment type="caution">
    <text evidence="8">The sequence shown here is derived from an EMBL/GenBank/DDBJ whole genome shotgun (WGS) entry which is preliminary data.</text>
</comment>
<evidence type="ECO:0000256" key="1">
    <source>
        <dbReference type="ARBA" id="ARBA00004141"/>
    </source>
</evidence>
<name>A0ABS5BPI8_9BACT</name>
<feature type="transmembrane region" description="Helical" evidence="7">
    <location>
        <begin position="20"/>
        <end position="51"/>
    </location>
</feature>
<keyword evidence="3 7" id="KW-0812">Transmembrane</keyword>
<dbReference type="Proteomes" id="UP000676565">
    <property type="component" value="Unassembled WGS sequence"/>
</dbReference>
<dbReference type="EMBL" id="JAGKQQ010000001">
    <property type="protein sequence ID" value="MBP3955641.1"/>
    <property type="molecule type" value="Genomic_DNA"/>
</dbReference>
<protein>
    <submittedName>
        <fullName evidence="8">AI-2E family transporter</fullName>
    </submittedName>
</protein>
<dbReference type="Pfam" id="PF01594">
    <property type="entry name" value="AI-2E_transport"/>
    <property type="match status" value="1"/>
</dbReference>
<evidence type="ECO:0000256" key="3">
    <source>
        <dbReference type="ARBA" id="ARBA00022692"/>
    </source>
</evidence>
<evidence type="ECO:0000256" key="4">
    <source>
        <dbReference type="ARBA" id="ARBA00022989"/>
    </source>
</evidence>
<dbReference type="RefSeq" id="WP_210653712.1">
    <property type="nucleotide sequence ID" value="NZ_JAGKQQ010000001.1"/>
</dbReference>
<accession>A0ABS5BPI8</accession>
<evidence type="ECO:0000256" key="7">
    <source>
        <dbReference type="SAM" id="Phobius"/>
    </source>
</evidence>
<organism evidence="8 9">
    <name type="scientific">Gemmata palustris</name>
    <dbReference type="NCBI Taxonomy" id="2822762"/>
    <lineage>
        <taxon>Bacteria</taxon>
        <taxon>Pseudomonadati</taxon>
        <taxon>Planctomycetota</taxon>
        <taxon>Planctomycetia</taxon>
        <taxon>Gemmatales</taxon>
        <taxon>Gemmataceae</taxon>
        <taxon>Gemmata</taxon>
    </lineage>
</organism>
<evidence type="ECO:0000313" key="9">
    <source>
        <dbReference type="Proteomes" id="UP000676565"/>
    </source>
</evidence>
<keyword evidence="9" id="KW-1185">Reference proteome</keyword>
<evidence type="ECO:0000256" key="2">
    <source>
        <dbReference type="ARBA" id="ARBA00009773"/>
    </source>
</evidence>
<comment type="similarity">
    <text evidence="2">Belongs to the autoinducer-2 exporter (AI-2E) (TC 2.A.86) family.</text>
</comment>
<feature type="region of interest" description="Disordered" evidence="6">
    <location>
        <begin position="279"/>
        <end position="299"/>
    </location>
</feature>
<evidence type="ECO:0000256" key="5">
    <source>
        <dbReference type="ARBA" id="ARBA00023136"/>
    </source>
</evidence>
<evidence type="ECO:0000313" key="8">
    <source>
        <dbReference type="EMBL" id="MBP3955641.1"/>
    </source>
</evidence>
<keyword evidence="4 7" id="KW-1133">Transmembrane helix</keyword>
<proteinExistence type="inferred from homology"/>
<dbReference type="InterPro" id="IPR002549">
    <property type="entry name" value="AI-2E-like"/>
</dbReference>
<reference evidence="8 9" key="1">
    <citation type="submission" date="2021-04" db="EMBL/GenBank/DDBJ databases">
        <authorList>
            <person name="Ivanova A."/>
        </authorList>
    </citation>
    <scope>NUCLEOTIDE SEQUENCE [LARGE SCALE GENOMIC DNA]</scope>
    <source>
        <strain evidence="8 9">G18</strain>
    </source>
</reference>
<comment type="subcellular location">
    <subcellularLocation>
        <location evidence="1">Membrane</location>
        <topology evidence="1">Multi-pass membrane protein</topology>
    </subcellularLocation>
</comment>
<evidence type="ECO:0000256" key="6">
    <source>
        <dbReference type="SAM" id="MobiDB-lite"/>
    </source>
</evidence>
<sequence length="299" mass="31078">MSNVVEPLLFGHGTGVSSLALLMATVFWAFLWGPVGLLLAVPLTVCLVVLGEHIPSLGFLRTLLGDAPDVDSGALFFHRALVGDYDGAEVLIGELADAPLADVYGKVLMPALAQAKAERERGDLEREEEGRVYRGVRAVLKGALASRRPAVSAGNGPIVIGCAAQGIGDRIALGMLGDLVAEAGGELVVVPAAKLVEEVRVRTGKKGNITVCLVALAPGGLSRAARLSEQVRSAKATIVVGRWGKEADTVSAEKLLKSAGATQITWTLAETLSALLPAKPEVRKPEPNAPKKPVPVGAK</sequence>
<gene>
    <name evidence="8" type="ORF">J8F10_10145</name>
</gene>